<dbReference type="GO" id="GO:0005524">
    <property type="term" value="F:ATP binding"/>
    <property type="evidence" value="ECO:0007669"/>
    <property type="project" value="InterPro"/>
</dbReference>
<organism evidence="2 3">
    <name type="scientific">Rhizophagus irregularis (strain DAOM 197198w)</name>
    <name type="common">Glomus intraradices</name>
    <dbReference type="NCBI Taxonomy" id="1432141"/>
    <lineage>
        <taxon>Eukaryota</taxon>
        <taxon>Fungi</taxon>
        <taxon>Fungi incertae sedis</taxon>
        <taxon>Mucoromycota</taxon>
        <taxon>Glomeromycotina</taxon>
        <taxon>Glomeromycetes</taxon>
        <taxon>Glomerales</taxon>
        <taxon>Glomeraceae</taxon>
        <taxon>Rhizophagus</taxon>
    </lineage>
</organism>
<dbReference type="Proteomes" id="UP000022910">
    <property type="component" value="Unassembled WGS sequence"/>
</dbReference>
<reference evidence="2 3" key="1">
    <citation type="submission" date="2014-02" db="EMBL/GenBank/DDBJ databases">
        <title>Single nucleus genome sequencing reveals high similarity among nuclei of an endomycorrhizal fungus.</title>
        <authorList>
            <person name="Lin K."/>
            <person name="Geurts R."/>
            <person name="Zhang Z."/>
            <person name="Limpens E."/>
            <person name="Saunders D.G."/>
            <person name="Mu D."/>
            <person name="Pang E."/>
            <person name="Cao H."/>
            <person name="Cha H."/>
            <person name="Lin T."/>
            <person name="Zhou Q."/>
            <person name="Shang Y."/>
            <person name="Li Y."/>
            <person name="Ivanov S."/>
            <person name="Sharma T."/>
            <person name="Velzen R.V."/>
            <person name="Ruijter N.D."/>
            <person name="Aanen D.K."/>
            <person name="Win J."/>
            <person name="Kamoun S."/>
            <person name="Bisseling T."/>
            <person name="Huang S."/>
        </authorList>
    </citation>
    <scope>NUCLEOTIDE SEQUENCE [LARGE SCALE GENOMIC DNA]</scope>
    <source>
        <strain evidence="3">DAOM197198w</strain>
    </source>
</reference>
<dbReference type="AlphaFoldDB" id="A0A015JVI6"/>
<dbReference type="PANTHER" id="PTHR44329:SF214">
    <property type="entry name" value="PROTEIN KINASE DOMAIN-CONTAINING PROTEIN"/>
    <property type="match status" value="1"/>
</dbReference>
<dbReference type="InterPro" id="IPR011009">
    <property type="entry name" value="Kinase-like_dom_sf"/>
</dbReference>
<dbReference type="Pfam" id="PF07714">
    <property type="entry name" value="PK_Tyr_Ser-Thr"/>
    <property type="match status" value="1"/>
</dbReference>
<proteinExistence type="predicted"/>
<dbReference type="Gene3D" id="1.10.510.10">
    <property type="entry name" value="Transferase(Phosphotransferase) domain 1"/>
    <property type="match status" value="1"/>
</dbReference>
<dbReference type="SUPFAM" id="SSF56112">
    <property type="entry name" value="Protein kinase-like (PK-like)"/>
    <property type="match status" value="1"/>
</dbReference>
<feature type="domain" description="Protein kinase" evidence="1">
    <location>
        <begin position="79"/>
        <end position="351"/>
    </location>
</feature>
<dbReference type="SMR" id="A0A015JVI6"/>
<name>A0A015JVI6_RHIIW</name>
<dbReference type="GO" id="GO:0004674">
    <property type="term" value="F:protein serine/threonine kinase activity"/>
    <property type="evidence" value="ECO:0007669"/>
    <property type="project" value="TreeGrafter"/>
</dbReference>
<gene>
    <name evidence="2" type="ORF">RirG_079450</name>
</gene>
<dbReference type="PROSITE" id="PS50011">
    <property type="entry name" value="PROTEIN_KINASE_DOM"/>
    <property type="match status" value="1"/>
</dbReference>
<evidence type="ECO:0000259" key="1">
    <source>
        <dbReference type="PROSITE" id="PS50011"/>
    </source>
</evidence>
<dbReference type="InterPro" id="IPR051681">
    <property type="entry name" value="Ser/Thr_Kinases-Pseudokinases"/>
</dbReference>
<dbReference type="STRING" id="1432141.A0A015JVI6"/>
<evidence type="ECO:0000313" key="3">
    <source>
        <dbReference type="Proteomes" id="UP000022910"/>
    </source>
</evidence>
<dbReference type="InterPro" id="IPR001245">
    <property type="entry name" value="Ser-Thr/Tyr_kinase_cat_dom"/>
</dbReference>
<dbReference type="PANTHER" id="PTHR44329">
    <property type="entry name" value="SERINE/THREONINE-PROTEIN KINASE TNNI3K-RELATED"/>
    <property type="match status" value="1"/>
</dbReference>
<dbReference type="EMBL" id="JEMT01016151">
    <property type="protein sequence ID" value="EXX71340.1"/>
    <property type="molecule type" value="Genomic_DNA"/>
</dbReference>
<keyword evidence="3" id="KW-1185">Reference proteome</keyword>
<accession>A0A015JVI6</accession>
<sequence>MESKFSKLKISSNNKKCSYCNKPITKKSWCKECDPFRMIEGWTSGNFGIDKFIKDTIYDARNYSGIVYKFLVWVPFNRFTNLKKIGEGGFAEVYTAIWIDGRSEYHKNNGTWRKVNPEPGMKVALKILKGSNNMSDEYLNELRIHWNISREHGLSLYGITKDPKTEEFVMILEFACEGNLRSSLSKNFNNTLWKNKIKLLHDSLIDLQKLHKSGYYHKDFHSGNILRVTHDVSYISDFGLSGPANEQKLNDKVYGVMPFVAPEVLNGKPYTSSADIYSLGVVMVEVSSGKPPFYNIKHDVHLALDICGGLRPEFGKGTPEFYKELAYKCMNADSNKRPTADELCGIFKFWYSSINGNTKEVEVFGYKGKEIKEAFEEADKEIPNISISYEKNSDAVYTSRALPKPVNKDYDSKLPDLEIPNSMQLRDIDNENTVDN</sequence>
<evidence type="ECO:0000313" key="2">
    <source>
        <dbReference type="EMBL" id="EXX71340.1"/>
    </source>
</evidence>
<dbReference type="InterPro" id="IPR000719">
    <property type="entry name" value="Prot_kinase_dom"/>
</dbReference>
<protein>
    <submittedName>
        <fullName evidence="2">Cdc15p</fullName>
    </submittedName>
</protein>
<dbReference type="HOGENOM" id="CLU_000288_7_34_1"/>
<comment type="caution">
    <text evidence="2">The sequence shown here is derived from an EMBL/GenBank/DDBJ whole genome shotgun (WGS) entry which is preliminary data.</text>
</comment>